<sequence>MEGVTATEDDASPASVHSALSGDLTWLVQRVGSGLVGAMDHVARVHGGSLRSVVVLRLLAACPPATQLALGSSAGLDKTTVTSALDALERAGWAVRRPSAHDRRVRLAEITDAGREWLAAVEPELTRVEDELLADLPAADREHLVRTLHRLAAGRFASAAPPAGSCV</sequence>
<organism evidence="2 3">
    <name type="scientific">Geodermatophilus nigrescens</name>
    <dbReference type="NCBI Taxonomy" id="1070870"/>
    <lineage>
        <taxon>Bacteria</taxon>
        <taxon>Bacillati</taxon>
        <taxon>Actinomycetota</taxon>
        <taxon>Actinomycetes</taxon>
        <taxon>Geodermatophilales</taxon>
        <taxon>Geodermatophilaceae</taxon>
        <taxon>Geodermatophilus</taxon>
    </lineage>
</organism>
<dbReference type="PRINTS" id="PR00598">
    <property type="entry name" value="HTHMARR"/>
</dbReference>
<reference evidence="2 3" key="1">
    <citation type="submission" date="2016-11" db="EMBL/GenBank/DDBJ databases">
        <authorList>
            <person name="Jaros S."/>
            <person name="Januszkiewicz K."/>
            <person name="Wedrychowicz H."/>
        </authorList>
    </citation>
    <scope>NUCLEOTIDE SEQUENCE [LARGE SCALE GENOMIC DNA]</scope>
    <source>
        <strain evidence="2 3">DSM 45408</strain>
    </source>
</reference>
<protein>
    <submittedName>
        <fullName evidence="2">DNA-binding transcriptional regulator, MarR family</fullName>
    </submittedName>
</protein>
<keyword evidence="2" id="KW-0238">DNA-binding</keyword>
<evidence type="ECO:0000313" key="2">
    <source>
        <dbReference type="EMBL" id="SHH32988.1"/>
    </source>
</evidence>
<dbReference type="STRING" id="1070870.SAMN05444351_4554"/>
<dbReference type="SMART" id="SM00347">
    <property type="entry name" value="HTH_MARR"/>
    <property type="match status" value="1"/>
</dbReference>
<dbReference type="GO" id="GO:0006950">
    <property type="term" value="P:response to stress"/>
    <property type="evidence" value="ECO:0007669"/>
    <property type="project" value="TreeGrafter"/>
</dbReference>
<dbReference type="Gene3D" id="1.10.10.10">
    <property type="entry name" value="Winged helix-like DNA-binding domain superfamily/Winged helix DNA-binding domain"/>
    <property type="match status" value="1"/>
</dbReference>
<dbReference type="PANTHER" id="PTHR33164:SF43">
    <property type="entry name" value="HTH-TYPE TRANSCRIPTIONAL REPRESSOR YETL"/>
    <property type="match status" value="1"/>
</dbReference>
<dbReference type="GO" id="GO:0003677">
    <property type="term" value="F:DNA binding"/>
    <property type="evidence" value="ECO:0007669"/>
    <property type="project" value="UniProtKB-KW"/>
</dbReference>
<dbReference type="Proteomes" id="UP000184471">
    <property type="component" value="Unassembled WGS sequence"/>
</dbReference>
<keyword evidence="3" id="KW-1185">Reference proteome</keyword>
<accession>A0A1M5S3X3</accession>
<dbReference type="SUPFAM" id="SSF46785">
    <property type="entry name" value="Winged helix' DNA-binding domain"/>
    <property type="match status" value="1"/>
</dbReference>
<dbReference type="InterPro" id="IPR000835">
    <property type="entry name" value="HTH_MarR-typ"/>
</dbReference>
<dbReference type="GO" id="GO:0003700">
    <property type="term" value="F:DNA-binding transcription factor activity"/>
    <property type="evidence" value="ECO:0007669"/>
    <property type="project" value="InterPro"/>
</dbReference>
<dbReference type="InterPro" id="IPR036388">
    <property type="entry name" value="WH-like_DNA-bd_sf"/>
</dbReference>
<dbReference type="PANTHER" id="PTHR33164">
    <property type="entry name" value="TRANSCRIPTIONAL REGULATOR, MARR FAMILY"/>
    <property type="match status" value="1"/>
</dbReference>
<evidence type="ECO:0000313" key="3">
    <source>
        <dbReference type="Proteomes" id="UP000184471"/>
    </source>
</evidence>
<dbReference type="InterPro" id="IPR036390">
    <property type="entry name" value="WH_DNA-bd_sf"/>
</dbReference>
<gene>
    <name evidence="2" type="ORF">SAMN05444351_4554</name>
</gene>
<dbReference type="InterPro" id="IPR039422">
    <property type="entry name" value="MarR/SlyA-like"/>
</dbReference>
<dbReference type="Pfam" id="PF01047">
    <property type="entry name" value="MarR"/>
    <property type="match status" value="1"/>
</dbReference>
<proteinExistence type="predicted"/>
<evidence type="ECO:0000259" key="1">
    <source>
        <dbReference type="PROSITE" id="PS50995"/>
    </source>
</evidence>
<dbReference type="AlphaFoldDB" id="A0A1M5S3X3"/>
<dbReference type="EMBL" id="FQVX01000007">
    <property type="protein sequence ID" value="SHH32988.1"/>
    <property type="molecule type" value="Genomic_DNA"/>
</dbReference>
<feature type="domain" description="HTH marR-type" evidence="1">
    <location>
        <begin position="17"/>
        <end position="153"/>
    </location>
</feature>
<dbReference type="PROSITE" id="PS50995">
    <property type="entry name" value="HTH_MARR_2"/>
    <property type="match status" value="1"/>
</dbReference>
<name>A0A1M5S3X3_9ACTN</name>